<evidence type="ECO:0000256" key="2">
    <source>
        <dbReference type="SAM" id="MobiDB-lite"/>
    </source>
</evidence>
<name>A0ABR3VEW3_9PEZI</name>
<proteinExistence type="predicted"/>
<evidence type="ECO:0000259" key="3">
    <source>
        <dbReference type="PROSITE" id="PS51164"/>
    </source>
</evidence>
<feature type="compositionally biased region" description="Low complexity" evidence="2">
    <location>
        <begin position="99"/>
        <end position="114"/>
    </location>
</feature>
<sequence length="162" mass="16927">MDPGYSGPRPKMLIFHGSADTTLLPQNFNETIKQWCGVFGYQSTAPQQTLAHTPSQAYTKYVYGPNLVGIYGTGIGHTVPVMGDQDMAWFGIPGGGSSTGPTGPTTTATTTTAPPTGPTNPPGGGCTAAHWAQCGGIGYTGCTTCASPYKCQYSNDWYSQCL</sequence>
<protein>
    <recommendedName>
        <fullName evidence="3">CBM1 domain-containing protein</fullName>
    </recommendedName>
</protein>
<keyword evidence="1" id="KW-0732">Signal</keyword>
<dbReference type="Proteomes" id="UP001586593">
    <property type="component" value="Unassembled WGS sequence"/>
</dbReference>
<dbReference type="InterPro" id="IPR000254">
    <property type="entry name" value="CBD"/>
</dbReference>
<keyword evidence="5" id="KW-1185">Reference proteome</keyword>
<dbReference type="PROSITE" id="PS51164">
    <property type="entry name" value="CBM1_2"/>
    <property type="match status" value="1"/>
</dbReference>
<dbReference type="PROSITE" id="PS00562">
    <property type="entry name" value="CBM1_1"/>
    <property type="match status" value="1"/>
</dbReference>
<dbReference type="Pfam" id="PF00734">
    <property type="entry name" value="CBM_1"/>
    <property type="match status" value="1"/>
</dbReference>
<evidence type="ECO:0000313" key="5">
    <source>
        <dbReference type="Proteomes" id="UP001586593"/>
    </source>
</evidence>
<dbReference type="SMART" id="SM00236">
    <property type="entry name" value="fCBD"/>
    <property type="match status" value="1"/>
</dbReference>
<comment type="caution">
    <text evidence="4">The sequence shown here is derived from an EMBL/GenBank/DDBJ whole genome shotgun (WGS) entry which is preliminary data.</text>
</comment>
<evidence type="ECO:0000313" key="4">
    <source>
        <dbReference type="EMBL" id="KAL1840374.1"/>
    </source>
</evidence>
<feature type="domain" description="CBM1" evidence="3">
    <location>
        <begin position="126"/>
        <end position="162"/>
    </location>
</feature>
<reference evidence="4 5" key="1">
    <citation type="journal article" date="2024" name="Commun. Biol.">
        <title>Comparative genomic analysis of thermophilic fungi reveals convergent evolutionary adaptations and gene losses.</title>
        <authorList>
            <person name="Steindorff A.S."/>
            <person name="Aguilar-Pontes M.V."/>
            <person name="Robinson A.J."/>
            <person name="Andreopoulos B."/>
            <person name="LaButti K."/>
            <person name="Kuo A."/>
            <person name="Mondo S."/>
            <person name="Riley R."/>
            <person name="Otillar R."/>
            <person name="Haridas S."/>
            <person name="Lipzen A."/>
            <person name="Grimwood J."/>
            <person name="Schmutz J."/>
            <person name="Clum A."/>
            <person name="Reid I.D."/>
            <person name="Moisan M.C."/>
            <person name="Butler G."/>
            <person name="Nguyen T.T.M."/>
            <person name="Dewar K."/>
            <person name="Conant G."/>
            <person name="Drula E."/>
            <person name="Henrissat B."/>
            <person name="Hansel C."/>
            <person name="Singer S."/>
            <person name="Hutchinson M.I."/>
            <person name="de Vries R.P."/>
            <person name="Natvig D.O."/>
            <person name="Powell A.J."/>
            <person name="Tsang A."/>
            <person name="Grigoriev I.V."/>
        </authorList>
    </citation>
    <scope>NUCLEOTIDE SEQUENCE [LARGE SCALE GENOMIC DNA]</scope>
    <source>
        <strain evidence="4 5">ATCC 24622</strain>
    </source>
</reference>
<dbReference type="InterPro" id="IPR029058">
    <property type="entry name" value="AB_hydrolase_fold"/>
</dbReference>
<gene>
    <name evidence="4" type="ORF">VTK73DRAFT_3778</name>
</gene>
<accession>A0ABR3VEW3</accession>
<evidence type="ECO:0000256" key="1">
    <source>
        <dbReference type="ARBA" id="ARBA00022729"/>
    </source>
</evidence>
<organism evidence="4 5">
    <name type="scientific">Phialemonium thermophilum</name>
    <dbReference type="NCBI Taxonomy" id="223376"/>
    <lineage>
        <taxon>Eukaryota</taxon>
        <taxon>Fungi</taxon>
        <taxon>Dikarya</taxon>
        <taxon>Ascomycota</taxon>
        <taxon>Pezizomycotina</taxon>
        <taxon>Sordariomycetes</taxon>
        <taxon>Sordariomycetidae</taxon>
        <taxon>Cephalothecales</taxon>
        <taxon>Cephalothecaceae</taxon>
        <taxon>Phialemonium</taxon>
    </lineage>
</organism>
<feature type="region of interest" description="Disordered" evidence="2">
    <location>
        <begin position="95"/>
        <end position="122"/>
    </location>
</feature>
<dbReference type="SUPFAM" id="SSF53474">
    <property type="entry name" value="alpha/beta-Hydrolases"/>
    <property type="match status" value="1"/>
</dbReference>
<dbReference type="EMBL" id="JAZHXJ010002214">
    <property type="protein sequence ID" value="KAL1840374.1"/>
    <property type="molecule type" value="Genomic_DNA"/>
</dbReference>